<accession>A0A3N6NG69</accession>
<evidence type="ECO:0000313" key="2">
    <source>
        <dbReference type="EMBL" id="RQH08022.1"/>
    </source>
</evidence>
<dbReference type="SUPFAM" id="SSF69118">
    <property type="entry name" value="AhpD-like"/>
    <property type="match status" value="1"/>
</dbReference>
<evidence type="ECO:0000313" key="3">
    <source>
        <dbReference type="Proteomes" id="UP000272778"/>
    </source>
</evidence>
<dbReference type="PANTHER" id="PTHR34846:SF7">
    <property type="entry name" value="BLL7811 PROTEIN"/>
    <property type="match status" value="1"/>
</dbReference>
<dbReference type="InterPro" id="IPR004675">
    <property type="entry name" value="AhpD_core"/>
</dbReference>
<dbReference type="PANTHER" id="PTHR34846">
    <property type="entry name" value="4-CARBOXYMUCONOLACTONE DECARBOXYLASE FAMILY PROTEIN (AFU_ORTHOLOGUE AFUA_6G11590)"/>
    <property type="match status" value="1"/>
</dbReference>
<dbReference type="Proteomes" id="UP000272778">
    <property type="component" value="Unassembled WGS sequence"/>
</dbReference>
<dbReference type="EMBL" id="RQIS01000004">
    <property type="protein sequence ID" value="RQH08022.1"/>
    <property type="molecule type" value="Genomic_DNA"/>
</dbReference>
<sequence>MTWTTFEQSVPGAVAALRSLGQAVNDTGLDKRLIELVKIRVSQINGCAYCLKLHLDWARQAGVPEMQLDLVAAWRDVGCFDSRERAALAWAESLTCMMSQHVGDEAFEHARQQFSETELAALTTAVATINAWNRIAGSLRFAMPG</sequence>
<gene>
    <name evidence="2" type="ORF">D1Y85_06640</name>
</gene>
<dbReference type="Pfam" id="PF02627">
    <property type="entry name" value="CMD"/>
    <property type="match status" value="1"/>
</dbReference>
<dbReference type="NCBIfam" id="TIGR00778">
    <property type="entry name" value="ahpD_dom"/>
    <property type="match status" value="1"/>
</dbReference>
<organism evidence="2 3">
    <name type="scientific">Paraburkholderia dinghuensis</name>
    <dbReference type="NCBI Taxonomy" id="2305225"/>
    <lineage>
        <taxon>Bacteria</taxon>
        <taxon>Pseudomonadati</taxon>
        <taxon>Pseudomonadota</taxon>
        <taxon>Betaproteobacteria</taxon>
        <taxon>Burkholderiales</taxon>
        <taxon>Burkholderiaceae</taxon>
        <taxon>Paraburkholderia</taxon>
    </lineage>
</organism>
<reference evidence="2 3" key="1">
    <citation type="submission" date="2018-11" db="EMBL/GenBank/DDBJ databases">
        <title>Paraburkholderia sp. DHOA04, isolated from soil.</title>
        <authorList>
            <person name="Gao Z.-H."/>
            <person name="Qiu L.-H."/>
            <person name="Fu J.-C."/>
        </authorList>
    </citation>
    <scope>NUCLEOTIDE SEQUENCE [LARGE SCALE GENOMIC DNA]</scope>
    <source>
        <strain evidence="2 3">DHOA04</strain>
    </source>
</reference>
<dbReference type="AlphaFoldDB" id="A0A3N6NG69"/>
<dbReference type="InterPro" id="IPR029032">
    <property type="entry name" value="AhpD-like"/>
</dbReference>
<dbReference type="OrthoDB" id="9801997at2"/>
<feature type="domain" description="Carboxymuconolactone decarboxylase-like" evidence="1">
    <location>
        <begin position="12"/>
        <end position="92"/>
    </location>
</feature>
<dbReference type="Gene3D" id="1.20.1290.10">
    <property type="entry name" value="AhpD-like"/>
    <property type="match status" value="1"/>
</dbReference>
<evidence type="ECO:0000259" key="1">
    <source>
        <dbReference type="Pfam" id="PF02627"/>
    </source>
</evidence>
<protein>
    <submittedName>
        <fullName evidence="2">Carboxymuconolactone decarboxylase family protein</fullName>
    </submittedName>
</protein>
<dbReference type="GO" id="GO:0051920">
    <property type="term" value="F:peroxiredoxin activity"/>
    <property type="evidence" value="ECO:0007669"/>
    <property type="project" value="InterPro"/>
</dbReference>
<dbReference type="InterPro" id="IPR003779">
    <property type="entry name" value="CMD-like"/>
</dbReference>
<proteinExistence type="predicted"/>
<name>A0A3N6NG69_9BURK</name>
<comment type="caution">
    <text evidence="2">The sequence shown here is derived from an EMBL/GenBank/DDBJ whole genome shotgun (WGS) entry which is preliminary data.</text>
</comment>
<keyword evidence="3" id="KW-1185">Reference proteome</keyword>